<dbReference type="OrthoDB" id="265347at2759"/>
<reference evidence="2" key="1">
    <citation type="submission" date="2015-09" db="EMBL/GenBank/DDBJ databases">
        <authorList>
            <consortium name="Pathogen Informatics"/>
        </authorList>
    </citation>
    <scope>NUCLEOTIDE SEQUENCE [LARGE SCALE GENOMIC DNA]</scope>
    <source>
        <strain evidence="2">Lake Konstanz</strain>
    </source>
</reference>
<gene>
    <name evidence="1" type="ORF">BSAL_33460</name>
</gene>
<dbReference type="VEuPathDB" id="TriTrypDB:BSAL_33460"/>
<protein>
    <submittedName>
        <fullName evidence="1">Uncharacterized protein</fullName>
    </submittedName>
</protein>
<dbReference type="Proteomes" id="UP000051952">
    <property type="component" value="Unassembled WGS sequence"/>
</dbReference>
<name>A0A0S4KNY0_BODSA</name>
<dbReference type="EMBL" id="CYKH01001954">
    <property type="protein sequence ID" value="CUI15255.1"/>
    <property type="molecule type" value="Genomic_DNA"/>
</dbReference>
<dbReference type="AlphaFoldDB" id="A0A0S4KNY0"/>
<evidence type="ECO:0000313" key="2">
    <source>
        <dbReference type="Proteomes" id="UP000051952"/>
    </source>
</evidence>
<accession>A0A0S4KNY0</accession>
<proteinExistence type="predicted"/>
<keyword evidence="2" id="KW-1185">Reference proteome</keyword>
<evidence type="ECO:0000313" key="1">
    <source>
        <dbReference type="EMBL" id="CUI15255.1"/>
    </source>
</evidence>
<organism evidence="1 2">
    <name type="scientific">Bodo saltans</name>
    <name type="common">Flagellated protozoan</name>
    <dbReference type="NCBI Taxonomy" id="75058"/>
    <lineage>
        <taxon>Eukaryota</taxon>
        <taxon>Discoba</taxon>
        <taxon>Euglenozoa</taxon>
        <taxon>Kinetoplastea</taxon>
        <taxon>Metakinetoplastina</taxon>
        <taxon>Eubodonida</taxon>
        <taxon>Bodonidae</taxon>
        <taxon>Bodo</taxon>
    </lineage>
</organism>
<sequence length="470" mass="53778">MIRFRRLTQAAPSFNVDALGLSEQLQEEIDAFDANAASAGLPWIDKLMYRGELLDGASVSALSRITKLNRLLQRQAELATSILVHVRQREGLINKLLMTCAFDHAHEECSHNAHRQSCEILRVVDDETDEIIRLIALWRKGLALPLPFMVDGENYLLRMGTQIALGKGLAHVGGHLRNTCRHLQYFYASSFDPVVVETNKVLQRQELFVLRDELESQTKLCEESLRLARMGMYMPVLKFRHRGPAASGPTMVMLDNKRWKTQLILSFSNGLMALSRTRPVQDSGMTSAMMQFAGMASKVLHKRYFLVWLQFRRRRIERRRAIHGMALMAEMMVQQRYLTYWRRRLDRSHMLKGKCEGLLMQSNAMIMRRYMQKLFIKSAMKRAERLVKRAMSGRYYRLLHFRAVRNMLQGHRKAAALAQPGAIEHHTLASAVAPWLEATRIAGSVSLLHLQALTVVAARAAGDREPELDS</sequence>